<name>A0ABQ5D7E0_9ASTR</name>
<protein>
    <recommendedName>
        <fullName evidence="1">Retrovirus-related Pol polyprotein from transposon TNT 1-94-like beta-barrel domain-containing protein</fullName>
    </recommendedName>
</protein>
<evidence type="ECO:0000313" key="3">
    <source>
        <dbReference type="Proteomes" id="UP001151760"/>
    </source>
</evidence>
<proteinExistence type="predicted"/>
<reference evidence="2" key="2">
    <citation type="submission" date="2022-01" db="EMBL/GenBank/DDBJ databases">
        <authorList>
            <person name="Yamashiro T."/>
            <person name="Shiraishi A."/>
            <person name="Satake H."/>
            <person name="Nakayama K."/>
        </authorList>
    </citation>
    <scope>NUCLEOTIDE SEQUENCE</scope>
</reference>
<comment type="caution">
    <text evidence="2">The sequence shown here is derived from an EMBL/GenBank/DDBJ whole genome shotgun (WGS) entry which is preliminary data.</text>
</comment>
<evidence type="ECO:0000313" key="2">
    <source>
        <dbReference type="EMBL" id="GJT34503.1"/>
    </source>
</evidence>
<feature type="domain" description="Retrovirus-related Pol polyprotein from transposon TNT 1-94-like beta-barrel" evidence="1">
    <location>
        <begin position="310"/>
        <end position="346"/>
    </location>
</feature>
<keyword evidence="3" id="KW-1185">Reference proteome</keyword>
<gene>
    <name evidence="2" type="ORF">Tco_0924922</name>
</gene>
<organism evidence="2 3">
    <name type="scientific">Tanacetum coccineum</name>
    <dbReference type="NCBI Taxonomy" id="301880"/>
    <lineage>
        <taxon>Eukaryota</taxon>
        <taxon>Viridiplantae</taxon>
        <taxon>Streptophyta</taxon>
        <taxon>Embryophyta</taxon>
        <taxon>Tracheophyta</taxon>
        <taxon>Spermatophyta</taxon>
        <taxon>Magnoliopsida</taxon>
        <taxon>eudicotyledons</taxon>
        <taxon>Gunneridae</taxon>
        <taxon>Pentapetalae</taxon>
        <taxon>asterids</taxon>
        <taxon>campanulids</taxon>
        <taxon>Asterales</taxon>
        <taxon>Asteraceae</taxon>
        <taxon>Asteroideae</taxon>
        <taxon>Anthemideae</taxon>
        <taxon>Anthemidinae</taxon>
        <taxon>Tanacetum</taxon>
    </lineage>
</organism>
<dbReference type="Pfam" id="PF14223">
    <property type="entry name" value="Retrotran_gag_2"/>
    <property type="match status" value="1"/>
</dbReference>
<reference evidence="2" key="1">
    <citation type="journal article" date="2022" name="Int. J. Mol. Sci.">
        <title>Draft Genome of Tanacetum Coccineum: Genomic Comparison of Closely Related Tanacetum-Family Plants.</title>
        <authorList>
            <person name="Yamashiro T."/>
            <person name="Shiraishi A."/>
            <person name="Nakayama K."/>
            <person name="Satake H."/>
        </authorList>
    </citation>
    <scope>NUCLEOTIDE SEQUENCE</scope>
</reference>
<sequence length="348" mass="39678">MAPPLVCPSFCDKRGFKGTVWFSDKENQGLLGFSCEENLRLVEVARVTWVYSNQFLARLLSTRVSTVSVLYSRSWRSIEHQGSFLKGFNYRGFATRCRNVQDSWIFELSRLSTLGKDEGFVGTTRISCIIGGITCSTITAYDIVIKKKAYIALILCLGDQVLWEITKETTATGIWKKLETLYMTKSLANRLYLNKKLYTFHMHLGKSQFEHIDEFYKLEGDLAAIDTTISDEDQTLLLLTSLPSSYDNFMETLLYGRDTLKLEDGEIWSERCVVKVIGKKQQTQASGSGADAYDIANVMMAMSVEELLNWIMDSGGSYYITYRRDYFVNFEEYDGGNILLGDGREFRV</sequence>
<accession>A0ABQ5D7E0</accession>
<dbReference type="InterPro" id="IPR054722">
    <property type="entry name" value="PolX-like_BBD"/>
</dbReference>
<dbReference type="Pfam" id="PF22936">
    <property type="entry name" value="Pol_BBD"/>
    <property type="match status" value="1"/>
</dbReference>
<dbReference type="EMBL" id="BQNB010014970">
    <property type="protein sequence ID" value="GJT34503.1"/>
    <property type="molecule type" value="Genomic_DNA"/>
</dbReference>
<dbReference type="Proteomes" id="UP001151760">
    <property type="component" value="Unassembled WGS sequence"/>
</dbReference>
<evidence type="ECO:0000259" key="1">
    <source>
        <dbReference type="Pfam" id="PF22936"/>
    </source>
</evidence>